<evidence type="ECO:0000256" key="2">
    <source>
        <dbReference type="ARBA" id="ARBA00022490"/>
    </source>
</evidence>
<dbReference type="OMA" id="MRTCPPP"/>
<keyword evidence="3" id="KW-0378">Hydrolase</keyword>
<gene>
    <name evidence="5" type="primary">PAFAH1B3</name>
</gene>
<evidence type="ECO:0000256" key="4">
    <source>
        <dbReference type="ARBA" id="ARBA00023098"/>
    </source>
</evidence>
<dbReference type="GeneTree" id="ENSGT00950000183199"/>
<dbReference type="Ensembl" id="ENSSTUT00000094929.1">
    <property type="protein sequence ID" value="ENSSTUP00000089247.1"/>
    <property type="gene ID" value="ENSSTUG00000039161.1"/>
</dbReference>
<dbReference type="GO" id="GO:0006629">
    <property type="term" value="P:lipid metabolic process"/>
    <property type="evidence" value="ECO:0007669"/>
    <property type="project" value="UniProtKB-KW"/>
</dbReference>
<dbReference type="PANTHER" id="PTHR11852">
    <property type="entry name" value="PLATELET-ACTIVATING FACTOR ACETYLHYDROLASE"/>
    <property type="match status" value="1"/>
</dbReference>
<dbReference type="GO" id="GO:0005737">
    <property type="term" value="C:cytoplasm"/>
    <property type="evidence" value="ECO:0007669"/>
    <property type="project" value="UniProtKB-SubCell"/>
</dbReference>
<evidence type="ECO:0000256" key="1">
    <source>
        <dbReference type="ARBA" id="ARBA00004496"/>
    </source>
</evidence>
<dbReference type="Proteomes" id="UP000472277">
    <property type="component" value="Chromosome 37"/>
</dbReference>
<dbReference type="PANTHER" id="PTHR11852:SF2">
    <property type="entry name" value="PLATELET-ACTIVATING FACTOR ACETYLHYDROLASE IB SUBUNIT ALPHA1"/>
    <property type="match status" value="1"/>
</dbReference>
<dbReference type="GO" id="GO:0047179">
    <property type="term" value="F:platelet-activating factor acetyltransferase activity"/>
    <property type="evidence" value="ECO:0007669"/>
    <property type="project" value="TreeGrafter"/>
</dbReference>
<evidence type="ECO:0000313" key="5">
    <source>
        <dbReference type="Ensembl" id="ENSSTUP00000089247.1"/>
    </source>
</evidence>
<dbReference type="AlphaFoldDB" id="A0A674CZX0"/>
<keyword evidence="4" id="KW-0443">Lipid metabolism</keyword>
<proteinExistence type="predicted"/>
<evidence type="ECO:0000313" key="6">
    <source>
        <dbReference type="Proteomes" id="UP000472277"/>
    </source>
</evidence>
<comment type="subcellular location">
    <subcellularLocation>
        <location evidence="1">Cytoplasm</location>
    </subcellularLocation>
</comment>
<reference evidence="5" key="1">
    <citation type="submission" date="2025-08" db="UniProtKB">
        <authorList>
            <consortium name="Ensembl"/>
        </authorList>
    </citation>
    <scope>IDENTIFICATION</scope>
</reference>
<dbReference type="GO" id="GO:0016787">
    <property type="term" value="F:hydrolase activity"/>
    <property type="evidence" value="ECO:0007669"/>
    <property type="project" value="UniProtKB-KW"/>
</dbReference>
<name>A0A674CZX0_SALTR</name>
<protein>
    <submittedName>
        <fullName evidence="5">Platelet activating factor acetylhydrolase 1b catalytic subunit 3</fullName>
    </submittedName>
</protein>
<reference evidence="5" key="2">
    <citation type="submission" date="2025-09" db="UniProtKB">
        <authorList>
            <consortium name="Ensembl"/>
        </authorList>
    </citation>
    <scope>IDENTIFICATION</scope>
</reference>
<organism evidence="5 6">
    <name type="scientific">Salmo trutta</name>
    <name type="common">Brown trout</name>
    <dbReference type="NCBI Taxonomy" id="8032"/>
    <lineage>
        <taxon>Eukaryota</taxon>
        <taxon>Metazoa</taxon>
        <taxon>Chordata</taxon>
        <taxon>Craniata</taxon>
        <taxon>Vertebrata</taxon>
        <taxon>Euteleostomi</taxon>
        <taxon>Actinopterygii</taxon>
        <taxon>Neopterygii</taxon>
        <taxon>Teleostei</taxon>
        <taxon>Protacanthopterygii</taxon>
        <taxon>Salmoniformes</taxon>
        <taxon>Salmonidae</taxon>
        <taxon>Salmoninae</taxon>
        <taxon>Salmo</taxon>
    </lineage>
</organism>
<keyword evidence="2" id="KW-0963">Cytoplasm</keyword>
<dbReference type="Gene3D" id="3.40.50.1110">
    <property type="entry name" value="SGNH hydrolase"/>
    <property type="match status" value="1"/>
</dbReference>
<accession>A0A674CZX0</accession>
<sequence length="126" mass="14014">FECDSKSRPPWVVVLWVGTHNHGHTAEQICGGIMAIVQLIKDKLPKKLPVLSCMLPRGKMRTCPPPYASLLNVDPGFVHSDGSISHQDLYDFLHLTPQGYQAVCQPLHAHLTGLLEKQSAPLLKHY</sequence>
<dbReference type="InterPro" id="IPR036514">
    <property type="entry name" value="SGNH_hydro_sf"/>
</dbReference>
<dbReference type="SUPFAM" id="SSF52266">
    <property type="entry name" value="SGNH hydrolase"/>
    <property type="match status" value="1"/>
</dbReference>
<keyword evidence="6" id="KW-1185">Reference proteome</keyword>
<evidence type="ECO:0000256" key="3">
    <source>
        <dbReference type="ARBA" id="ARBA00022801"/>
    </source>
</evidence>